<evidence type="ECO:0000313" key="2">
    <source>
        <dbReference type="WBParaSite" id="JU765_v2.g9464.t1"/>
    </source>
</evidence>
<organism evidence="1 2">
    <name type="scientific">Panagrolaimus sp. JU765</name>
    <dbReference type="NCBI Taxonomy" id="591449"/>
    <lineage>
        <taxon>Eukaryota</taxon>
        <taxon>Metazoa</taxon>
        <taxon>Ecdysozoa</taxon>
        <taxon>Nematoda</taxon>
        <taxon>Chromadorea</taxon>
        <taxon>Rhabditida</taxon>
        <taxon>Tylenchina</taxon>
        <taxon>Panagrolaimomorpha</taxon>
        <taxon>Panagrolaimoidea</taxon>
        <taxon>Panagrolaimidae</taxon>
        <taxon>Panagrolaimus</taxon>
    </lineage>
</organism>
<dbReference type="WBParaSite" id="JU765_v2.g9464.t1">
    <property type="protein sequence ID" value="JU765_v2.g9464.t1"/>
    <property type="gene ID" value="JU765_v2.g9464"/>
</dbReference>
<protein>
    <submittedName>
        <fullName evidence="2">Uncharacterized protein</fullName>
    </submittedName>
</protein>
<name>A0AC34RRA2_9BILA</name>
<sequence length="240" mass="27910">MKKTSTFDLSSTEAYNYYHNQQEARKRINNIRIQKLRNKQEAKQTLDSFEEKYKKEKDVLMKKYEAASKDYDDIMHVYHQNKIAADLCNRLCDEARVREFTADRERKRKTDVSSGIEAKRVEKSTDYDSFDDDDDFIAAKPEENEKEKTDANAKSADEENVENDAITSAKSADKENAETKETTTTLAPETRLIADQCNNDGKIKIEEEEERKKQQENQRLYEEAVIDSINEDNNSVQHLG</sequence>
<accession>A0AC34RRA2</accession>
<proteinExistence type="predicted"/>
<reference evidence="2" key="1">
    <citation type="submission" date="2022-11" db="UniProtKB">
        <authorList>
            <consortium name="WormBaseParasite"/>
        </authorList>
    </citation>
    <scope>IDENTIFICATION</scope>
</reference>
<dbReference type="Proteomes" id="UP000887576">
    <property type="component" value="Unplaced"/>
</dbReference>
<evidence type="ECO:0000313" key="1">
    <source>
        <dbReference type="Proteomes" id="UP000887576"/>
    </source>
</evidence>